<keyword evidence="5" id="KW-0112">Calmodulin-binding</keyword>
<dbReference type="PANTHER" id="PTHR13140">
    <property type="entry name" value="MYOSIN"/>
    <property type="match status" value="1"/>
</dbReference>
<dbReference type="InterPro" id="IPR001609">
    <property type="entry name" value="Myosin_head_motor_dom-like"/>
</dbReference>
<feature type="binding site" evidence="9">
    <location>
        <begin position="114"/>
        <end position="121"/>
    </location>
    <ligand>
        <name>ATP</name>
        <dbReference type="ChEBI" id="CHEBI:30616"/>
    </ligand>
</feature>
<dbReference type="SUPFAM" id="SSF52540">
    <property type="entry name" value="P-loop containing nucleoside triphosphate hydrolases"/>
    <property type="match status" value="1"/>
</dbReference>
<gene>
    <name evidence="11" type="primary">myo1ea</name>
</gene>
<dbReference type="InterPro" id="IPR027417">
    <property type="entry name" value="P-loop_NTPase"/>
</dbReference>
<dbReference type="Ensembl" id="ENSOMYT00000107409.2">
    <property type="protein sequence ID" value="ENSOMYP00000098941.2"/>
    <property type="gene ID" value="ENSOMYG00000042264.2"/>
</dbReference>
<keyword evidence="4 9" id="KW-0067">ATP-binding</keyword>
<dbReference type="GO" id="GO:0005902">
    <property type="term" value="C:microvillus"/>
    <property type="evidence" value="ECO:0007669"/>
    <property type="project" value="TreeGrafter"/>
</dbReference>
<evidence type="ECO:0000259" key="10">
    <source>
        <dbReference type="PROSITE" id="PS51456"/>
    </source>
</evidence>
<evidence type="ECO:0000256" key="5">
    <source>
        <dbReference type="ARBA" id="ARBA00022860"/>
    </source>
</evidence>
<keyword evidence="8 9" id="KW-0009">Actin-binding</keyword>
<reference evidence="11" key="3">
    <citation type="submission" date="2025-09" db="UniProtKB">
        <authorList>
            <consortium name="Ensembl"/>
        </authorList>
    </citation>
    <scope>IDENTIFICATION</scope>
</reference>
<dbReference type="GO" id="GO:0032835">
    <property type="term" value="P:glomerulus development"/>
    <property type="evidence" value="ECO:0007669"/>
    <property type="project" value="TreeGrafter"/>
</dbReference>
<dbReference type="InterPro" id="IPR036961">
    <property type="entry name" value="Kinesin_motor_dom_sf"/>
</dbReference>
<evidence type="ECO:0000256" key="8">
    <source>
        <dbReference type="ARBA" id="ARBA00023203"/>
    </source>
</evidence>
<proteinExistence type="inferred from homology"/>
<dbReference type="FunFam" id="1.20.5.4820:FF:000004">
    <property type="entry name" value="Myosin IE"/>
    <property type="match status" value="1"/>
</dbReference>
<dbReference type="GeneTree" id="ENSGT00940000157461"/>
<name>A0A8C7UQD6_ONCMY</name>
<evidence type="ECO:0000256" key="6">
    <source>
        <dbReference type="ARBA" id="ARBA00023123"/>
    </source>
</evidence>
<comment type="similarity">
    <text evidence="1 9">Belongs to the TRAFAC class myosin-kinesin ATPase superfamily. Myosin family.</text>
</comment>
<dbReference type="CDD" id="cd01378">
    <property type="entry name" value="MYSc_Myo1"/>
    <property type="match status" value="1"/>
</dbReference>
<evidence type="ECO:0000256" key="7">
    <source>
        <dbReference type="ARBA" id="ARBA00023175"/>
    </source>
</evidence>
<dbReference type="FunFam" id="3.40.850.10:FF:000101">
    <property type="entry name" value="Slow myosin heavy chain 2"/>
    <property type="match status" value="1"/>
</dbReference>
<dbReference type="Pfam" id="PF00063">
    <property type="entry name" value="Myosin_head"/>
    <property type="match status" value="1"/>
</dbReference>
<feature type="region of interest" description="Actin-binding" evidence="9">
    <location>
        <begin position="571"/>
        <end position="593"/>
    </location>
</feature>
<feature type="domain" description="Myosin motor" evidence="10">
    <location>
        <begin position="21"/>
        <end position="694"/>
    </location>
</feature>
<evidence type="ECO:0000313" key="12">
    <source>
        <dbReference type="Proteomes" id="UP000694395"/>
    </source>
</evidence>
<dbReference type="SMART" id="SM00242">
    <property type="entry name" value="MYSc"/>
    <property type="match status" value="1"/>
</dbReference>
<dbReference type="PANTHER" id="PTHR13140:SF341">
    <property type="entry name" value="UNCONVENTIONAL MYOSIN-IE"/>
    <property type="match status" value="1"/>
</dbReference>
<dbReference type="Pfam" id="PF06017">
    <property type="entry name" value="Myosin_TH1"/>
    <property type="match status" value="1"/>
</dbReference>
<dbReference type="GO" id="GO:0005516">
    <property type="term" value="F:calmodulin binding"/>
    <property type="evidence" value="ECO:0007669"/>
    <property type="project" value="UniProtKB-KW"/>
</dbReference>
<keyword evidence="3 9" id="KW-0547">Nucleotide-binding</keyword>
<sequence length="826" mass="95501">MGENDRGHYRYHWQSHNVKQSGVDDMVLLSKINEDAIVDNLKKRYMDDYIFTYIGPVLISVNPFKQMPYFGDKEVEMYQGAAQYENPPHIYALADNMYRNMMIDRENQCVIISGESGAGKTVAAKYIMGYISRVSGGGPKVQHVKDIILQSNPLLEAFGNAKTVRNNNSSRFGKYFEIQFSSGGEPDGGKISNFLLEKSRVVMRNPGERSFHIFYQLIEGATGEQKSSLGITSLDYYNYLNQSGSYKVDDINDKSDFQETVHAMEVIGISGEDRGLVLQIVAGVLHLGNINFREAGNYAAVESEEFLAFPAFLLRIDQKRLKEKLTSRKMDSKWGSSMESIDVTLNVEQACYTRDALSKALHSRVFDFLVESINKAIVKVHQEFNIGVLDIYGFEIFQKNGFEQFCINFVNEKLQQIFIELTLKAEQEEYVQEGIRWTPIEYFNNKIVCDLIESKLNPPGIMSILDDVCATMHAVGEGADQTMLQKLRVAINSHEHFNSWNQGFIIHHYAGKVSYDAEGFCERNRDVLFSDLIELMQSSEIAFIRALFPDNLNAEKKGRPTTAGSKIKKQANDLVQTLMKCTPHYIRCIKPNETKKPKDWEESRVKHQVEYLGLKENIRVRRAGYAYRRVFRKFLNRYAILTKESWPTWRGDEKQGVLHLLRAVNMDQDQFQLGRTKVFIKAPESLFLLEETRERKFDSHARAIQKAWRKYVARKKYVQMREEASDLLVNRKERRRHSLNRNFVGDYLGMDDRPELRQFLAKREKIDFADKVTKYDRRFKSPCSFKCHTWGITNMEKIQTSSFICLLLWVCKGYMNMNTTTKYASE</sequence>
<dbReference type="AlphaFoldDB" id="A0A8C7UQD6"/>
<keyword evidence="12" id="KW-1185">Reference proteome</keyword>
<dbReference type="GO" id="GO:0016459">
    <property type="term" value="C:myosin complex"/>
    <property type="evidence" value="ECO:0007669"/>
    <property type="project" value="UniProtKB-KW"/>
</dbReference>
<dbReference type="GO" id="GO:0005524">
    <property type="term" value="F:ATP binding"/>
    <property type="evidence" value="ECO:0007669"/>
    <property type="project" value="UniProtKB-UniRule"/>
</dbReference>
<dbReference type="GO" id="GO:0005886">
    <property type="term" value="C:plasma membrane"/>
    <property type="evidence" value="ECO:0007669"/>
    <property type="project" value="TreeGrafter"/>
</dbReference>
<dbReference type="PRINTS" id="PR00193">
    <property type="entry name" value="MYOSINHEAVY"/>
</dbReference>
<evidence type="ECO:0000256" key="2">
    <source>
        <dbReference type="ARBA" id="ARBA00022443"/>
    </source>
</evidence>
<keyword evidence="7 9" id="KW-0505">Motor protein</keyword>
<evidence type="ECO:0000256" key="1">
    <source>
        <dbReference type="ARBA" id="ARBA00008314"/>
    </source>
</evidence>
<dbReference type="PROSITE" id="PS50096">
    <property type="entry name" value="IQ"/>
    <property type="match status" value="1"/>
</dbReference>
<dbReference type="GO" id="GO:0000146">
    <property type="term" value="F:microfilament motor activity"/>
    <property type="evidence" value="ECO:0007669"/>
    <property type="project" value="TreeGrafter"/>
</dbReference>
<keyword evidence="2" id="KW-0728">SH3 domain</keyword>
<dbReference type="FunFam" id="1.20.58.530:FF:000007">
    <property type="entry name" value="Myosin IE"/>
    <property type="match status" value="1"/>
</dbReference>
<dbReference type="GO" id="GO:0051015">
    <property type="term" value="F:actin filament binding"/>
    <property type="evidence" value="ECO:0007669"/>
    <property type="project" value="TreeGrafter"/>
</dbReference>
<reference evidence="11" key="2">
    <citation type="submission" date="2025-08" db="UniProtKB">
        <authorList>
            <consortium name="Ensembl"/>
        </authorList>
    </citation>
    <scope>IDENTIFICATION</scope>
</reference>
<accession>A0A8C7UQD6</accession>
<dbReference type="InterPro" id="IPR036072">
    <property type="entry name" value="MYSc_Myo1"/>
</dbReference>
<keyword evidence="6 9" id="KW-0518">Myosin</keyword>
<dbReference type="Gene3D" id="1.20.120.720">
    <property type="entry name" value="Myosin VI head, motor domain, U50 subdomain"/>
    <property type="match status" value="1"/>
</dbReference>
<dbReference type="InterPro" id="IPR010926">
    <property type="entry name" value="Myosin_TH1"/>
</dbReference>
<evidence type="ECO:0000256" key="3">
    <source>
        <dbReference type="ARBA" id="ARBA00022741"/>
    </source>
</evidence>
<dbReference type="Gene3D" id="1.20.5.4820">
    <property type="match status" value="1"/>
</dbReference>
<dbReference type="GO" id="GO:0005737">
    <property type="term" value="C:cytoplasm"/>
    <property type="evidence" value="ECO:0007669"/>
    <property type="project" value="TreeGrafter"/>
</dbReference>
<dbReference type="PROSITE" id="PS51456">
    <property type="entry name" value="MYOSIN_MOTOR"/>
    <property type="match status" value="1"/>
</dbReference>
<dbReference type="Gene3D" id="1.20.58.530">
    <property type="match status" value="1"/>
</dbReference>
<dbReference type="Proteomes" id="UP000694395">
    <property type="component" value="Chromosome 26"/>
</dbReference>
<dbReference type="GO" id="GO:0007015">
    <property type="term" value="P:actin filament organization"/>
    <property type="evidence" value="ECO:0007669"/>
    <property type="project" value="TreeGrafter"/>
</dbReference>
<evidence type="ECO:0000313" key="11">
    <source>
        <dbReference type="Ensembl" id="ENSOMYP00000098941.2"/>
    </source>
</evidence>
<evidence type="ECO:0000256" key="4">
    <source>
        <dbReference type="ARBA" id="ARBA00022840"/>
    </source>
</evidence>
<evidence type="ECO:0000256" key="9">
    <source>
        <dbReference type="PROSITE-ProRule" id="PRU00782"/>
    </source>
</evidence>
<dbReference type="Gene3D" id="3.40.850.10">
    <property type="entry name" value="Kinesin motor domain"/>
    <property type="match status" value="1"/>
</dbReference>
<dbReference type="FunFam" id="1.20.120.720:FF:000010">
    <property type="entry name" value="Unconventional myosin-Ie"/>
    <property type="match status" value="1"/>
</dbReference>
<organism evidence="11 12">
    <name type="scientific">Oncorhynchus mykiss</name>
    <name type="common">Rainbow trout</name>
    <name type="synonym">Salmo gairdneri</name>
    <dbReference type="NCBI Taxonomy" id="8022"/>
    <lineage>
        <taxon>Eukaryota</taxon>
        <taxon>Metazoa</taxon>
        <taxon>Chordata</taxon>
        <taxon>Craniata</taxon>
        <taxon>Vertebrata</taxon>
        <taxon>Euteleostomi</taxon>
        <taxon>Actinopterygii</taxon>
        <taxon>Neopterygii</taxon>
        <taxon>Teleostei</taxon>
        <taxon>Protacanthopterygii</taxon>
        <taxon>Salmoniformes</taxon>
        <taxon>Salmonidae</taxon>
        <taxon>Salmoninae</taxon>
        <taxon>Oncorhynchus</taxon>
    </lineage>
</organism>
<dbReference type="FunFam" id="1.10.10.820:FF:000001">
    <property type="entry name" value="Myosin heavy chain"/>
    <property type="match status" value="1"/>
</dbReference>
<dbReference type="Gene3D" id="1.10.10.820">
    <property type="match status" value="1"/>
</dbReference>
<protein>
    <submittedName>
        <fullName evidence="11">Myosin IE</fullName>
    </submittedName>
</protein>
<reference evidence="11" key="1">
    <citation type="submission" date="2020-07" db="EMBL/GenBank/DDBJ databases">
        <title>A long reads based de novo assembly of the rainbow trout Arlee double haploid line genome.</title>
        <authorList>
            <person name="Gao G."/>
            <person name="Palti Y."/>
        </authorList>
    </citation>
    <scope>NUCLEOTIDE SEQUENCE [LARGE SCALE GENOMIC DNA]</scope>
</reference>
<dbReference type="GO" id="GO:0006897">
    <property type="term" value="P:endocytosis"/>
    <property type="evidence" value="ECO:0007669"/>
    <property type="project" value="TreeGrafter"/>
</dbReference>